<gene>
    <name evidence="8" type="ORF">SAMN05421881_105518</name>
</gene>
<dbReference type="PANTHER" id="PTHR34606">
    <property type="entry name" value="BON DOMAIN-CONTAINING PROTEIN"/>
    <property type="match status" value="1"/>
</dbReference>
<evidence type="ECO:0000256" key="5">
    <source>
        <dbReference type="ARBA" id="ARBA00070588"/>
    </source>
</evidence>
<evidence type="ECO:0000256" key="3">
    <source>
        <dbReference type="ARBA" id="ARBA00022737"/>
    </source>
</evidence>
<dbReference type="STRING" id="44576.SAMN05421881_105518"/>
<dbReference type="Gene3D" id="3.30.1340.30">
    <property type="match status" value="2"/>
</dbReference>
<name>A0A1H3M2N4_9PROT</name>
<dbReference type="InterPro" id="IPR051686">
    <property type="entry name" value="Lipoprotein_DolP"/>
</dbReference>
<feature type="domain" description="BON" evidence="7">
    <location>
        <begin position="122"/>
        <end position="190"/>
    </location>
</feature>
<dbReference type="Pfam" id="PF04972">
    <property type="entry name" value="BON"/>
    <property type="match status" value="2"/>
</dbReference>
<dbReference type="EMBL" id="FNOY01000055">
    <property type="protein sequence ID" value="SDY70564.1"/>
    <property type="molecule type" value="Genomic_DNA"/>
</dbReference>
<dbReference type="PROSITE" id="PS51257">
    <property type="entry name" value="PROKAR_LIPOPROTEIN"/>
    <property type="match status" value="1"/>
</dbReference>
<keyword evidence="3" id="KW-0677">Repeat</keyword>
<keyword evidence="9" id="KW-1185">Reference proteome</keyword>
<dbReference type="AlphaFoldDB" id="A0A1H3M2N4"/>
<evidence type="ECO:0000256" key="4">
    <source>
        <dbReference type="ARBA" id="ARBA00022764"/>
    </source>
</evidence>
<keyword evidence="2 6" id="KW-0732">Signal</keyword>
<proteinExistence type="predicted"/>
<dbReference type="InterPro" id="IPR007055">
    <property type="entry name" value="BON_dom"/>
</dbReference>
<dbReference type="Proteomes" id="UP000198640">
    <property type="component" value="Unassembled WGS sequence"/>
</dbReference>
<evidence type="ECO:0000313" key="8">
    <source>
        <dbReference type="EMBL" id="SDY70564.1"/>
    </source>
</evidence>
<dbReference type="OrthoDB" id="8560732at2"/>
<feature type="chain" id="PRO_5011667846" description="Osmotically-inducible protein Y" evidence="6">
    <location>
        <begin position="22"/>
        <end position="190"/>
    </location>
</feature>
<sequence>MDIKNRSTILTILLVSGLSVAGCGETADKGSQTKAEASVGTEIDDSVITTKVKAALLSDAGLESFDIKVETHKGEVQLSGFVESQDQIDRAIVVAQEVKDVKNVVNKINLKSSDTKVGVKIDDSVITAKVKAALIKDSIIKSTDINVVTRNGEVQLSGFVESQTQVDRAIEIAQEVEGVKNVLDEMSIKQ</sequence>
<dbReference type="GO" id="GO:0042597">
    <property type="term" value="C:periplasmic space"/>
    <property type="evidence" value="ECO:0007669"/>
    <property type="project" value="UniProtKB-SubCell"/>
</dbReference>
<dbReference type="FunFam" id="3.30.1340.30:FF:000001">
    <property type="entry name" value="Molecular chaperone OsmY"/>
    <property type="match status" value="1"/>
</dbReference>
<feature type="signal peptide" evidence="6">
    <location>
        <begin position="1"/>
        <end position="21"/>
    </location>
</feature>
<reference evidence="8 9" key="1">
    <citation type="submission" date="2016-10" db="EMBL/GenBank/DDBJ databases">
        <authorList>
            <person name="de Groot N.N."/>
        </authorList>
    </citation>
    <scope>NUCLEOTIDE SEQUENCE [LARGE SCALE GENOMIC DNA]</scope>
    <source>
        <strain evidence="8 9">Nm1</strain>
    </source>
</reference>
<accession>A0A1H3M2N4</accession>
<dbReference type="InterPro" id="IPR014004">
    <property type="entry name" value="Transpt-assoc_nodulatn_dom_bac"/>
</dbReference>
<comment type="subcellular location">
    <subcellularLocation>
        <location evidence="1">Periplasm</location>
    </subcellularLocation>
</comment>
<protein>
    <recommendedName>
        <fullName evidence="5">Osmotically-inducible protein Y</fullName>
    </recommendedName>
</protein>
<dbReference type="PANTHER" id="PTHR34606:SF16">
    <property type="entry name" value="BON DOMAIN-CONTAINING PROTEIN"/>
    <property type="match status" value="1"/>
</dbReference>
<dbReference type="PROSITE" id="PS50914">
    <property type="entry name" value="BON"/>
    <property type="match status" value="2"/>
</dbReference>
<evidence type="ECO:0000256" key="1">
    <source>
        <dbReference type="ARBA" id="ARBA00004418"/>
    </source>
</evidence>
<organism evidence="8 9">
    <name type="scientific">Nitrosomonas halophila</name>
    <dbReference type="NCBI Taxonomy" id="44576"/>
    <lineage>
        <taxon>Bacteria</taxon>
        <taxon>Pseudomonadati</taxon>
        <taxon>Pseudomonadota</taxon>
        <taxon>Betaproteobacteria</taxon>
        <taxon>Nitrosomonadales</taxon>
        <taxon>Nitrosomonadaceae</taxon>
        <taxon>Nitrosomonas</taxon>
    </lineage>
</organism>
<feature type="domain" description="BON" evidence="7">
    <location>
        <begin position="44"/>
        <end position="112"/>
    </location>
</feature>
<keyword evidence="4" id="KW-0574">Periplasm</keyword>
<evidence type="ECO:0000259" key="7">
    <source>
        <dbReference type="PROSITE" id="PS50914"/>
    </source>
</evidence>
<evidence type="ECO:0000256" key="2">
    <source>
        <dbReference type="ARBA" id="ARBA00022729"/>
    </source>
</evidence>
<evidence type="ECO:0000256" key="6">
    <source>
        <dbReference type="SAM" id="SignalP"/>
    </source>
</evidence>
<evidence type="ECO:0000313" key="9">
    <source>
        <dbReference type="Proteomes" id="UP000198640"/>
    </source>
</evidence>
<dbReference type="SMART" id="SM00749">
    <property type="entry name" value="BON"/>
    <property type="match status" value="2"/>
</dbReference>
<dbReference type="RefSeq" id="WP_090415196.1">
    <property type="nucleotide sequence ID" value="NZ_FNOY01000055.1"/>
</dbReference>